<evidence type="ECO:0000256" key="1">
    <source>
        <dbReference type="SAM" id="MobiDB-lite"/>
    </source>
</evidence>
<dbReference type="AlphaFoldDB" id="B8JEX8"/>
<dbReference type="EMBL" id="CP001359">
    <property type="protein sequence ID" value="ACL66274.1"/>
    <property type="molecule type" value="Genomic_DNA"/>
</dbReference>
<dbReference type="RefSeq" id="WP_012526845.1">
    <property type="nucleotide sequence ID" value="NC_011891.1"/>
</dbReference>
<sequence length="186" mass="20656">MRVNIDEIKEAGLRRSWDVAREQVDDILQGDKAGYRARGPLHVDAKLEKIDRRVRVDAHGRAELTVPCGRCLQPVSLDQPVDFELTLVPSDEYVDEPRGEHDSSTGPIGGSFEAERADEEVYTGKVVDLDPILREQLLLAVPGYPVCKDDCKGLCPVCGANLNDRECGCDRHVPDPRWAGLKNVKL</sequence>
<evidence type="ECO:0000313" key="2">
    <source>
        <dbReference type="EMBL" id="ACL66274.1"/>
    </source>
</evidence>
<dbReference type="Proteomes" id="UP000007089">
    <property type="component" value="Chromosome"/>
</dbReference>
<gene>
    <name evidence="2" type="ordered locus">A2cp1_2937</name>
</gene>
<keyword evidence="3" id="KW-1185">Reference proteome</keyword>
<dbReference type="InterPro" id="IPR003772">
    <property type="entry name" value="YceD"/>
</dbReference>
<reference evidence="2" key="1">
    <citation type="submission" date="2009-01" db="EMBL/GenBank/DDBJ databases">
        <title>Complete sequence of Anaeromyxobacter dehalogenans 2CP-1.</title>
        <authorList>
            <consortium name="US DOE Joint Genome Institute"/>
            <person name="Lucas S."/>
            <person name="Copeland A."/>
            <person name="Lapidus A."/>
            <person name="Glavina del Rio T."/>
            <person name="Dalin E."/>
            <person name="Tice H."/>
            <person name="Bruce D."/>
            <person name="Goodwin L."/>
            <person name="Pitluck S."/>
            <person name="Saunders E."/>
            <person name="Brettin T."/>
            <person name="Detter J.C."/>
            <person name="Han C."/>
            <person name="Larimer F."/>
            <person name="Land M."/>
            <person name="Hauser L."/>
            <person name="Kyrpides N."/>
            <person name="Ovchinnikova G."/>
            <person name="Beliaev A.S."/>
            <person name="Richardson P."/>
        </authorList>
    </citation>
    <scope>NUCLEOTIDE SEQUENCE</scope>
    <source>
        <strain evidence="2">2CP-1</strain>
    </source>
</reference>
<evidence type="ECO:0008006" key="4">
    <source>
        <dbReference type="Google" id="ProtNLM"/>
    </source>
</evidence>
<proteinExistence type="predicted"/>
<organism evidence="2 3">
    <name type="scientific">Anaeromyxobacter dehalogenans (strain ATCC BAA-258 / DSM 21875 / 2CP-1)</name>
    <dbReference type="NCBI Taxonomy" id="455488"/>
    <lineage>
        <taxon>Bacteria</taxon>
        <taxon>Pseudomonadati</taxon>
        <taxon>Myxococcota</taxon>
        <taxon>Myxococcia</taxon>
        <taxon>Myxococcales</taxon>
        <taxon>Cystobacterineae</taxon>
        <taxon>Anaeromyxobacteraceae</taxon>
        <taxon>Anaeromyxobacter</taxon>
    </lineage>
</organism>
<accession>B8JEX8</accession>
<dbReference type="Pfam" id="PF02620">
    <property type="entry name" value="YceD"/>
    <property type="match status" value="1"/>
</dbReference>
<dbReference type="KEGG" id="acp:A2cp1_2937"/>
<protein>
    <recommendedName>
        <fullName evidence="4">DUF177 domain-containing protein</fullName>
    </recommendedName>
</protein>
<evidence type="ECO:0000313" key="3">
    <source>
        <dbReference type="Proteomes" id="UP000007089"/>
    </source>
</evidence>
<dbReference type="PANTHER" id="PTHR34374">
    <property type="entry name" value="LARGE RIBOSOMAL RNA SUBUNIT ACCUMULATION PROTEIN YCED HOMOLOG 1, CHLOROPLASTIC"/>
    <property type="match status" value="1"/>
</dbReference>
<dbReference type="PANTHER" id="PTHR34374:SF1">
    <property type="entry name" value="LARGE RIBOSOMAL RNA SUBUNIT ACCUMULATION PROTEIN YCED HOMOLOG 1, CHLOROPLASTIC"/>
    <property type="match status" value="1"/>
</dbReference>
<feature type="region of interest" description="Disordered" evidence="1">
    <location>
        <begin position="93"/>
        <end position="114"/>
    </location>
</feature>
<name>B8JEX8_ANAD2</name>
<dbReference type="HOGENOM" id="CLU_100236_1_1_7"/>